<dbReference type="PROSITE" id="PS50026">
    <property type="entry name" value="EGF_3"/>
    <property type="match status" value="1"/>
</dbReference>
<dbReference type="PROSITE" id="PS01186">
    <property type="entry name" value="EGF_2"/>
    <property type="match status" value="1"/>
</dbReference>
<sequence length="495" mass="55814">MIVRWQRLQAYTLNLEQVFFLKSRANNAVVKPKWAVYEVAQNAGRCNKLGMSYKTPLNNKSRKQSKRATSHEESFCKVQFIRVSPKFNLSPALDTMAFLAFVLLLSAQFKLIVPMEKVQLYRFPSGSVYFGNFICNPFRYLWEEKLASSMVADRSHCALFCVNKPKCYSFNMAAYPDFKGLYRCELLATDKYRSTERFHANSSYHHYCPWVRIADRNELNAACVVIIDGLLEAIFPQSPCESAPCMNGAVCVPEYESNFYHCDCKPGFCGTHCEQGGDKTCSQIKLCNLPDGSYFIDPDGEGGVKPFKVYCDMTDKDGVGVTVVSHDSEHRTLVDGFNSRGSYSRNVKYDESDFVQLASLTSSSANCEQFIKYDCYHSVFLKNGKMFGWWVSRGGEKMTYWGGVDFVDYKCACGLTNSCADPIDGCNCDSNDDVWREDSGLLTDKSKLPVTQLRFGDTGIASDGSDEKGHHTLGKLKCYGLNHDLQSPKNRLKCT</sequence>
<evidence type="ECO:0000256" key="2">
    <source>
        <dbReference type="ARBA" id="ARBA00022525"/>
    </source>
</evidence>
<evidence type="ECO:0000256" key="3">
    <source>
        <dbReference type="ARBA" id="ARBA00023119"/>
    </source>
</evidence>
<dbReference type="PROSITE" id="PS51406">
    <property type="entry name" value="FIBRINOGEN_C_2"/>
    <property type="match status" value="1"/>
</dbReference>
<dbReference type="AlphaFoldDB" id="A0A3M6UEX0"/>
<dbReference type="SMART" id="SM00181">
    <property type="entry name" value="EGF"/>
    <property type="match status" value="1"/>
</dbReference>
<dbReference type="Pfam" id="PF01410">
    <property type="entry name" value="COLFI"/>
    <property type="match status" value="1"/>
</dbReference>
<name>A0A3M6UEX0_POCDA</name>
<proteinExistence type="predicted"/>
<keyword evidence="2" id="KW-0964">Secreted</keyword>
<dbReference type="Gene3D" id="2.10.25.10">
    <property type="entry name" value="Laminin"/>
    <property type="match status" value="1"/>
</dbReference>
<dbReference type="InterPro" id="IPR002181">
    <property type="entry name" value="Fibrinogen_a/b/g_C_dom"/>
</dbReference>
<comment type="caution">
    <text evidence="7">The sequence shown here is derived from an EMBL/GenBank/DDBJ whole genome shotgun (WGS) entry which is preliminary data.</text>
</comment>
<dbReference type="NCBIfam" id="NF040941">
    <property type="entry name" value="GGGWT_bact"/>
    <property type="match status" value="1"/>
</dbReference>
<dbReference type="InterPro" id="IPR000742">
    <property type="entry name" value="EGF"/>
</dbReference>
<evidence type="ECO:0000256" key="1">
    <source>
        <dbReference type="ARBA" id="ARBA00004613"/>
    </source>
</evidence>
<comment type="subcellular location">
    <subcellularLocation>
        <location evidence="1">Secreted</location>
    </subcellularLocation>
</comment>
<accession>A0A3M6UEX0</accession>
<keyword evidence="8" id="KW-1185">Reference proteome</keyword>
<keyword evidence="4" id="KW-0245">EGF-like domain</keyword>
<gene>
    <name evidence="7" type="ORF">pdam_00015183</name>
</gene>
<dbReference type="InterPro" id="IPR000885">
    <property type="entry name" value="Fib_collagen_C"/>
</dbReference>
<evidence type="ECO:0000259" key="5">
    <source>
        <dbReference type="PROSITE" id="PS50026"/>
    </source>
</evidence>
<reference evidence="7 8" key="1">
    <citation type="journal article" date="2018" name="Sci. Rep.">
        <title>Comparative analysis of the Pocillopora damicornis genome highlights role of immune system in coral evolution.</title>
        <authorList>
            <person name="Cunning R."/>
            <person name="Bay R.A."/>
            <person name="Gillette P."/>
            <person name="Baker A.C."/>
            <person name="Traylor-Knowles N."/>
        </authorList>
    </citation>
    <scope>NUCLEOTIDE SEQUENCE [LARGE SCALE GENOMIC DNA]</scope>
    <source>
        <strain evidence="7">RSMAS</strain>
        <tissue evidence="7">Whole animal</tissue>
    </source>
</reference>
<evidence type="ECO:0000259" key="6">
    <source>
        <dbReference type="PROSITE" id="PS51406"/>
    </source>
</evidence>
<feature type="disulfide bond" evidence="4">
    <location>
        <begin position="245"/>
        <end position="262"/>
    </location>
</feature>
<organism evidence="7 8">
    <name type="scientific">Pocillopora damicornis</name>
    <name type="common">Cauliflower coral</name>
    <name type="synonym">Millepora damicornis</name>
    <dbReference type="NCBI Taxonomy" id="46731"/>
    <lineage>
        <taxon>Eukaryota</taxon>
        <taxon>Metazoa</taxon>
        <taxon>Cnidaria</taxon>
        <taxon>Anthozoa</taxon>
        <taxon>Hexacorallia</taxon>
        <taxon>Scleractinia</taxon>
        <taxon>Astrocoeniina</taxon>
        <taxon>Pocilloporidae</taxon>
        <taxon>Pocillopora</taxon>
    </lineage>
</organism>
<keyword evidence="4" id="KW-1015">Disulfide bond</keyword>
<evidence type="ECO:0000256" key="4">
    <source>
        <dbReference type="PROSITE-ProRule" id="PRU00076"/>
    </source>
</evidence>
<dbReference type="InterPro" id="IPR036056">
    <property type="entry name" value="Fibrinogen-like_C"/>
</dbReference>
<dbReference type="CDD" id="cd00054">
    <property type="entry name" value="EGF_CA"/>
    <property type="match status" value="1"/>
</dbReference>
<dbReference type="Gene3D" id="2.60.120.1000">
    <property type="match status" value="1"/>
</dbReference>
<evidence type="ECO:0000313" key="8">
    <source>
        <dbReference type="Proteomes" id="UP000275408"/>
    </source>
</evidence>
<protein>
    <recommendedName>
        <fullName evidence="9">EGF-like domain-containing protein</fullName>
    </recommendedName>
</protein>
<feature type="domain" description="Fibrinogen C-terminal" evidence="6">
    <location>
        <begin position="272"/>
        <end position="331"/>
    </location>
</feature>
<dbReference type="Pfam" id="PF00008">
    <property type="entry name" value="EGF"/>
    <property type="match status" value="1"/>
</dbReference>
<feature type="disulfide bond" evidence="4">
    <location>
        <begin position="264"/>
        <end position="273"/>
    </location>
</feature>
<dbReference type="SUPFAM" id="SSF56496">
    <property type="entry name" value="Fibrinogen C-terminal domain-like"/>
    <property type="match status" value="1"/>
</dbReference>
<dbReference type="Proteomes" id="UP000275408">
    <property type="component" value="Unassembled WGS sequence"/>
</dbReference>
<keyword evidence="3" id="KW-0176">Collagen</keyword>
<evidence type="ECO:0008006" key="9">
    <source>
        <dbReference type="Google" id="ProtNLM"/>
    </source>
</evidence>
<dbReference type="OrthoDB" id="5965712at2759"/>
<dbReference type="EMBL" id="RCHS01001698">
    <property type="protein sequence ID" value="RMX52119.1"/>
    <property type="molecule type" value="Genomic_DNA"/>
</dbReference>
<dbReference type="PROSITE" id="PS00022">
    <property type="entry name" value="EGF_1"/>
    <property type="match status" value="1"/>
</dbReference>
<evidence type="ECO:0000313" key="7">
    <source>
        <dbReference type="EMBL" id="RMX52119.1"/>
    </source>
</evidence>
<dbReference type="SUPFAM" id="SSF57196">
    <property type="entry name" value="EGF/Laminin"/>
    <property type="match status" value="1"/>
</dbReference>
<comment type="caution">
    <text evidence="4">Lacks conserved residue(s) required for the propagation of feature annotation.</text>
</comment>
<feature type="domain" description="EGF-like" evidence="5">
    <location>
        <begin position="236"/>
        <end position="274"/>
    </location>
</feature>